<gene>
    <name evidence="1" type="ORF">METZ01_LOCUS402153</name>
</gene>
<sequence length="74" mass="8888">MILIIINKVKVTERAHMLSNVVCYPLFFLHFRHRILHVSSLTFTERTDIQRYLQSARSYIGYILMKMATKYTHK</sequence>
<dbReference type="AlphaFoldDB" id="A0A382VS02"/>
<organism evidence="1">
    <name type="scientific">marine metagenome</name>
    <dbReference type="NCBI Taxonomy" id="408172"/>
    <lineage>
        <taxon>unclassified sequences</taxon>
        <taxon>metagenomes</taxon>
        <taxon>ecological metagenomes</taxon>
    </lineage>
</organism>
<protein>
    <submittedName>
        <fullName evidence="1">Uncharacterized protein</fullName>
    </submittedName>
</protein>
<accession>A0A382VS02</accession>
<evidence type="ECO:0000313" key="1">
    <source>
        <dbReference type="EMBL" id="SVD49299.1"/>
    </source>
</evidence>
<reference evidence="1" key="1">
    <citation type="submission" date="2018-05" db="EMBL/GenBank/DDBJ databases">
        <authorList>
            <person name="Lanie J.A."/>
            <person name="Ng W.-L."/>
            <person name="Kazmierczak K.M."/>
            <person name="Andrzejewski T.M."/>
            <person name="Davidsen T.M."/>
            <person name="Wayne K.J."/>
            <person name="Tettelin H."/>
            <person name="Glass J.I."/>
            <person name="Rusch D."/>
            <person name="Podicherti R."/>
            <person name="Tsui H.-C.T."/>
            <person name="Winkler M.E."/>
        </authorList>
    </citation>
    <scope>NUCLEOTIDE SEQUENCE</scope>
</reference>
<proteinExistence type="predicted"/>
<name>A0A382VS02_9ZZZZ</name>
<dbReference type="EMBL" id="UINC01154168">
    <property type="protein sequence ID" value="SVD49299.1"/>
    <property type="molecule type" value="Genomic_DNA"/>
</dbReference>